<evidence type="ECO:0008006" key="5">
    <source>
        <dbReference type="Google" id="ProtNLM"/>
    </source>
</evidence>
<dbReference type="Pfam" id="PF18862">
    <property type="entry name" value="ApeA_NTD1"/>
    <property type="match status" value="1"/>
</dbReference>
<sequence length="494" mass="54415">MSNNPLNLDEAAEWAGLWWLPDGHGERISGILRYDPEDGLALELVGAFEDRITSNPAPGKTVCHEGIRTWDVIYGAAQQREITLLGCVPTSGMRARSARVMSPDRQTVRATTAIIGAHVGGEEDTVFSAAELSVEDLGRWAASSVFEASYGAPEGKLDGTGSITVKPVEAQTVVVEGTEYRLSHTHTLPFFDQRKGGATARMRETVSVRVTPAEPFSFSAALEAASMVQDLIALAMHRAAGVIWLQLEVAGTESVLPDGRLMPCRRADVLYPFAALGKHDAKAIDHHQVLFTCELLPFEEVVPRWCEAHNRLQAATNMILGLRYAPARFIENNLLTAVGAAEALHRGLGVDEKPFPKEEFSAMRDAMLGQIPEEHRSRFKAAIRNDPTLRERLHDLAKRPDEKAIALLVPDVAHWAKRTARARNDLAHEGRAQSHSFEELIAIVEVTTAIVILNLLYELGLTPERQRMIVQENPQLRATAQTSRDWLRAPGFDS</sequence>
<feature type="domain" description="ApeA N-terminal" evidence="2">
    <location>
        <begin position="13"/>
        <end position="305"/>
    </location>
</feature>
<comment type="caution">
    <text evidence="3">The sequence shown here is derived from an EMBL/GenBank/DDBJ whole genome shotgun (WGS) entry which is preliminary data.</text>
</comment>
<dbReference type="InterPro" id="IPR041229">
    <property type="entry name" value="HEPN_Apea"/>
</dbReference>
<accession>A0A839QVG1</accession>
<feature type="domain" description="Apea-like HEPN" evidence="1">
    <location>
        <begin position="335"/>
        <end position="464"/>
    </location>
</feature>
<protein>
    <recommendedName>
        <fullName evidence="5">ApeA N-terminal domain-containing protein</fullName>
    </recommendedName>
</protein>
<name>A0A839QVG1_9MICO</name>
<dbReference type="Pfam" id="PF18739">
    <property type="entry name" value="HEPN_Apea"/>
    <property type="match status" value="1"/>
</dbReference>
<evidence type="ECO:0000313" key="4">
    <source>
        <dbReference type="Proteomes" id="UP000568050"/>
    </source>
</evidence>
<dbReference type="InterPro" id="IPR041223">
    <property type="entry name" value="ApeA_NTD"/>
</dbReference>
<dbReference type="AlphaFoldDB" id="A0A839QVG1"/>
<dbReference type="RefSeq" id="WP_183375429.1">
    <property type="nucleotide sequence ID" value="NZ_CBCSFZ010000018.1"/>
</dbReference>
<evidence type="ECO:0000313" key="3">
    <source>
        <dbReference type="EMBL" id="MBB3022839.1"/>
    </source>
</evidence>
<gene>
    <name evidence="3" type="ORF">FHX50_001122</name>
</gene>
<reference evidence="3 4" key="1">
    <citation type="submission" date="2020-08" db="EMBL/GenBank/DDBJ databases">
        <title>Sequencing the genomes of 1000 actinobacteria strains.</title>
        <authorList>
            <person name="Klenk H.-P."/>
        </authorList>
    </citation>
    <scope>NUCLEOTIDE SEQUENCE [LARGE SCALE GENOMIC DNA]</scope>
    <source>
        <strain evidence="3 4">DSM 23040</strain>
    </source>
</reference>
<dbReference type="EMBL" id="JACHWP010000002">
    <property type="protein sequence ID" value="MBB3022839.1"/>
    <property type="molecule type" value="Genomic_DNA"/>
</dbReference>
<evidence type="ECO:0000259" key="1">
    <source>
        <dbReference type="Pfam" id="PF18739"/>
    </source>
</evidence>
<keyword evidence="4" id="KW-1185">Reference proteome</keyword>
<dbReference type="Proteomes" id="UP000568050">
    <property type="component" value="Unassembled WGS sequence"/>
</dbReference>
<proteinExistence type="predicted"/>
<organism evidence="3 4">
    <name type="scientific">Helcobacillus massiliensis</name>
    <dbReference type="NCBI Taxonomy" id="521392"/>
    <lineage>
        <taxon>Bacteria</taxon>
        <taxon>Bacillati</taxon>
        <taxon>Actinomycetota</taxon>
        <taxon>Actinomycetes</taxon>
        <taxon>Micrococcales</taxon>
        <taxon>Dermabacteraceae</taxon>
        <taxon>Helcobacillus</taxon>
    </lineage>
</organism>
<evidence type="ECO:0000259" key="2">
    <source>
        <dbReference type="Pfam" id="PF18862"/>
    </source>
</evidence>